<dbReference type="Proteomes" id="UP001418637">
    <property type="component" value="Unassembled WGS sequence"/>
</dbReference>
<protein>
    <recommendedName>
        <fullName evidence="3">Sel1 repeat family protein</fullName>
    </recommendedName>
</protein>
<evidence type="ECO:0008006" key="3">
    <source>
        <dbReference type="Google" id="ProtNLM"/>
    </source>
</evidence>
<accession>A0ABV0BPU6</accession>
<organism evidence="1 2">
    <name type="scientific">Hohaiivirga grylli</name>
    <dbReference type="NCBI Taxonomy" id="3133970"/>
    <lineage>
        <taxon>Bacteria</taxon>
        <taxon>Pseudomonadati</taxon>
        <taxon>Pseudomonadota</taxon>
        <taxon>Alphaproteobacteria</taxon>
        <taxon>Hyphomicrobiales</taxon>
        <taxon>Methylobacteriaceae</taxon>
        <taxon>Hohaiivirga</taxon>
    </lineage>
</organism>
<dbReference type="RefSeq" id="WP_346337839.1">
    <property type="nucleotide sequence ID" value="NZ_JBBYXI010000011.1"/>
</dbReference>
<reference evidence="1 2" key="1">
    <citation type="submission" date="2024-04" db="EMBL/GenBank/DDBJ databases">
        <title>A novel species isolated from cricket.</title>
        <authorList>
            <person name="Wang H.-C."/>
        </authorList>
    </citation>
    <scope>NUCLEOTIDE SEQUENCE [LARGE SCALE GENOMIC DNA]</scope>
    <source>
        <strain evidence="1 2">WL0021</strain>
    </source>
</reference>
<gene>
    <name evidence="1" type="ORF">WJT86_12090</name>
</gene>
<evidence type="ECO:0000313" key="1">
    <source>
        <dbReference type="EMBL" id="MEN3931792.1"/>
    </source>
</evidence>
<proteinExistence type="predicted"/>
<comment type="caution">
    <text evidence="1">The sequence shown here is derived from an EMBL/GenBank/DDBJ whole genome shotgun (WGS) entry which is preliminary data.</text>
</comment>
<sequence>MSNVLKLKSGFEKEPDLEKLTSAFQAMKDGKNDLSRKILQELIDDGSLWSLVYLGDIYYSELNYDKALEYYSLAAIKGSISGEFYRARLFYTIGKYNEAFLAFSKLSEKGLPTAKYWLYMLYRNKYINNLSKTKAISLLFQAADSGHLYAQREKAMLYLKGKMGFWRIPIGLFFLVKMIQNAVKISKLDDKVEYTI</sequence>
<keyword evidence="2" id="KW-1185">Reference proteome</keyword>
<evidence type="ECO:0000313" key="2">
    <source>
        <dbReference type="Proteomes" id="UP001418637"/>
    </source>
</evidence>
<dbReference type="SUPFAM" id="SSF81901">
    <property type="entry name" value="HCP-like"/>
    <property type="match status" value="1"/>
</dbReference>
<name>A0ABV0BPU6_9HYPH</name>
<dbReference type="InterPro" id="IPR011990">
    <property type="entry name" value="TPR-like_helical_dom_sf"/>
</dbReference>
<dbReference type="EMBL" id="JBBYXI010000011">
    <property type="protein sequence ID" value="MEN3931792.1"/>
    <property type="molecule type" value="Genomic_DNA"/>
</dbReference>
<dbReference type="Gene3D" id="1.25.40.10">
    <property type="entry name" value="Tetratricopeptide repeat domain"/>
    <property type="match status" value="1"/>
</dbReference>